<dbReference type="GO" id="GO:0006518">
    <property type="term" value="P:peptide metabolic process"/>
    <property type="evidence" value="ECO:0007669"/>
    <property type="project" value="TreeGrafter"/>
</dbReference>
<evidence type="ECO:0000256" key="5">
    <source>
        <dbReference type="ARBA" id="ARBA00023049"/>
    </source>
</evidence>
<dbReference type="EMBL" id="CP029480">
    <property type="protein sequence ID" value="AWV99699.1"/>
    <property type="molecule type" value="Genomic_DNA"/>
</dbReference>
<feature type="domain" description="Peptidase M3A/M3B catalytic" evidence="7">
    <location>
        <begin position="179"/>
        <end position="559"/>
    </location>
</feature>
<dbReference type="RefSeq" id="WP_111373067.1">
    <property type="nucleotide sequence ID" value="NZ_CP029480.1"/>
</dbReference>
<evidence type="ECO:0000259" key="7">
    <source>
        <dbReference type="Pfam" id="PF01432"/>
    </source>
</evidence>
<organism evidence="8 9">
    <name type="scientific">Arcticibacterium luteifluviistationis</name>
    <dbReference type="NCBI Taxonomy" id="1784714"/>
    <lineage>
        <taxon>Bacteria</taxon>
        <taxon>Pseudomonadati</taxon>
        <taxon>Bacteroidota</taxon>
        <taxon>Cytophagia</taxon>
        <taxon>Cytophagales</taxon>
        <taxon>Leadbetterellaceae</taxon>
        <taxon>Arcticibacterium</taxon>
    </lineage>
</organism>
<evidence type="ECO:0000256" key="2">
    <source>
        <dbReference type="ARBA" id="ARBA00022723"/>
    </source>
</evidence>
<dbReference type="PANTHER" id="PTHR11804">
    <property type="entry name" value="PROTEASE M3 THIMET OLIGOPEPTIDASE-RELATED"/>
    <property type="match status" value="1"/>
</dbReference>
<dbReference type="GO" id="GO:0004222">
    <property type="term" value="F:metalloendopeptidase activity"/>
    <property type="evidence" value="ECO:0007669"/>
    <property type="project" value="InterPro"/>
</dbReference>
<dbReference type="Pfam" id="PF01432">
    <property type="entry name" value="Peptidase_M3"/>
    <property type="match status" value="1"/>
</dbReference>
<proteinExistence type="inferred from homology"/>
<evidence type="ECO:0000313" key="9">
    <source>
        <dbReference type="Proteomes" id="UP000249873"/>
    </source>
</evidence>
<keyword evidence="4 6" id="KW-0862">Zinc</keyword>
<dbReference type="KEGG" id="als:DJ013_16575"/>
<keyword evidence="3 6" id="KW-0378">Hydrolase</keyword>
<evidence type="ECO:0000256" key="3">
    <source>
        <dbReference type="ARBA" id="ARBA00022801"/>
    </source>
</evidence>
<protein>
    <submittedName>
        <fullName evidence="8">M3 family oligoendopeptidase</fullName>
    </submittedName>
</protein>
<comment type="cofactor">
    <cofactor evidence="6">
        <name>Zn(2+)</name>
        <dbReference type="ChEBI" id="CHEBI:29105"/>
    </cofactor>
    <text evidence="6">Binds 1 zinc ion.</text>
</comment>
<evidence type="ECO:0000256" key="4">
    <source>
        <dbReference type="ARBA" id="ARBA00022833"/>
    </source>
</evidence>
<keyword evidence="5 6" id="KW-0482">Metalloprotease</keyword>
<dbReference type="GO" id="GO:0046872">
    <property type="term" value="F:metal ion binding"/>
    <property type="evidence" value="ECO:0007669"/>
    <property type="project" value="UniProtKB-UniRule"/>
</dbReference>
<keyword evidence="9" id="KW-1185">Reference proteome</keyword>
<accession>A0A2Z4GEF6</accession>
<evidence type="ECO:0000256" key="6">
    <source>
        <dbReference type="RuleBase" id="RU003435"/>
    </source>
</evidence>
<dbReference type="InterPro" id="IPR001567">
    <property type="entry name" value="Pept_M3A_M3B_dom"/>
</dbReference>
<dbReference type="NCBIfam" id="TIGR02289">
    <property type="entry name" value="M3_not_pepF"/>
    <property type="match status" value="1"/>
</dbReference>
<keyword evidence="2 6" id="KW-0479">Metal-binding</keyword>
<dbReference type="CDD" id="cd09606">
    <property type="entry name" value="M3B_PepF"/>
    <property type="match status" value="1"/>
</dbReference>
<sequence>MQELVIPTRKPRKFLGEDFELNGWDSLKGFYEDLVSREIKSADELEKWFKDRDELESYLSENMAWRYIKMTCDTKNEEAQKNYQYFVTEVQPHLAVFDDKLNKKALENPFLKDLKGSGYKIALRSMKKSVEIFREANIPIVTEIQTKSTEYQAATGAMTVTIDDEEMTLQKAGSFLMGTNRAKREEAWFKIGERREEDRTKLDKLFDELKGLRQKVAENADFKNYRDYAFASLGRFDYTPKDCFDFHESVAEAVVPLLNAGQKERKAKLNLDAYRPWDKKVDVEGREGLKPFTNGEDLLDKTEVCFDKIDKTLGDYIRIMRKMGHFDVESRVGKAPGGYNYPLMEIGVPFIFMNATSTLRDVVTMVHEGGHAIHSFEVRELPLSMFKNTTSEVAEVASMAMELISMEHWDAFFETPEELKRAKIEHLEDILTVLPWIATVDKFQHWIYENPTHTAEERQAEWVKVFEEFSDTQTDWSGLEKFKEASWHRQLHIFELPFYYIEYGMAQLGAISVWRNYKKDPKKGLEAYLRGLKMGYTGTIGQIYEAMDIKFDFSKDTISELMGFVEAELVELKA</sequence>
<dbReference type="GO" id="GO:0006508">
    <property type="term" value="P:proteolysis"/>
    <property type="evidence" value="ECO:0007669"/>
    <property type="project" value="UniProtKB-KW"/>
</dbReference>
<keyword evidence="1 6" id="KW-0645">Protease</keyword>
<dbReference type="OrthoDB" id="9762795at2"/>
<dbReference type="Proteomes" id="UP000249873">
    <property type="component" value="Chromosome"/>
</dbReference>
<dbReference type="InterPro" id="IPR045090">
    <property type="entry name" value="Pept_M3A_M3B"/>
</dbReference>
<dbReference type="Gene3D" id="1.10.1370.30">
    <property type="match status" value="1"/>
</dbReference>
<name>A0A2Z4GEF6_9BACT</name>
<dbReference type="InterPro" id="IPR011976">
    <property type="entry name" value="Pept_M3B_oligopep-rel"/>
</dbReference>
<evidence type="ECO:0000256" key="1">
    <source>
        <dbReference type="ARBA" id="ARBA00022670"/>
    </source>
</evidence>
<reference evidence="8 9" key="1">
    <citation type="submission" date="2018-05" db="EMBL/GenBank/DDBJ databases">
        <title>Complete genome sequence of Arcticibacterium luteifluviistationis SM1504T, a cytophagaceae bacterium isolated from Arctic surface seawater.</title>
        <authorList>
            <person name="Li Y."/>
            <person name="Qin Q.-L."/>
        </authorList>
    </citation>
    <scope>NUCLEOTIDE SEQUENCE [LARGE SCALE GENOMIC DNA]</scope>
    <source>
        <strain evidence="8 9">SM1504</strain>
    </source>
</reference>
<dbReference type="PANTHER" id="PTHR11804:SF48">
    <property type="entry name" value="PUTATIVE-RELATED"/>
    <property type="match status" value="1"/>
</dbReference>
<evidence type="ECO:0000313" key="8">
    <source>
        <dbReference type="EMBL" id="AWV99699.1"/>
    </source>
</evidence>
<dbReference type="SUPFAM" id="SSF55486">
    <property type="entry name" value="Metalloproteases ('zincins'), catalytic domain"/>
    <property type="match status" value="1"/>
</dbReference>
<comment type="similarity">
    <text evidence="6">Belongs to the peptidase M3 family.</text>
</comment>
<dbReference type="AlphaFoldDB" id="A0A2Z4GEF6"/>
<gene>
    <name evidence="8" type="ORF">DJ013_16575</name>
</gene>